<protein>
    <submittedName>
        <fullName evidence="2">Uncharacterized protein</fullName>
    </submittedName>
</protein>
<name>E3LYQ7_CAERE</name>
<dbReference type="HOGENOM" id="CLU_947434_0_0_1"/>
<gene>
    <name evidence="2" type="ORF">CRE_04502</name>
</gene>
<dbReference type="OrthoDB" id="5860532at2759"/>
<sequence length="294" mass="35508">MPNRVKYYEKLREKRRLARERAKKVQEERKRAREVKEEKWTTRNEFGLVSEHRQIQRKAYIEKIRKESQEMLKMAIERVNSHGKREGIIQKEIEEEVETVKNFIDEQCNYYAEIHEQISPPKERSVDQIVTEIEEGLKEIYDIFASVFDFDPKMPEDIEVKEDDDQIFAKEIAQLEKEFEANTLKAENIEKEIAQSKVQIETENVKFAAIEQEKAIEIIKLEKQIKNMEAKLDFIKQDPVEVEEIEKLRKRVEEETQRNVEYSESLKYIKEMIRIKKEEKEEKKKQKLEELERK</sequence>
<evidence type="ECO:0000313" key="2">
    <source>
        <dbReference type="EMBL" id="EFO86803.1"/>
    </source>
</evidence>
<organism evidence="3">
    <name type="scientific">Caenorhabditis remanei</name>
    <name type="common">Caenorhabditis vulgaris</name>
    <dbReference type="NCBI Taxonomy" id="31234"/>
    <lineage>
        <taxon>Eukaryota</taxon>
        <taxon>Metazoa</taxon>
        <taxon>Ecdysozoa</taxon>
        <taxon>Nematoda</taxon>
        <taxon>Chromadorea</taxon>
        <taxon>Rhabditida</taxon>
        <taxon>Rhabditina</taxon>
        <taxon>Rhabditomorpha</taxon>
        <taxon>Rhabditoidea</taxon>
        <taxon>Rhabditidae</taxon>
        <taxon>Peloderinae</taxon>
        <taxon>Caenorhabditis</taxon>
    </lineage>
</organism>
<dbReference type="EMBL" id="DS268419">
    <property type="protein sequence ID" value="EFO86803.1"/>
    <property type="molecule type" value="Genomic_DNA"/>
</dbReference>
<accession>E3LYQ7</accession>
<dbReference type="AlphaFoldDB" id="E3LYQ7"/>
<evidence type="ECO:0000313" key="3">
    <source>
        <dbReference type="Proteomes" id="UP000008281"/>
    </source>
</evidence>
<dbReference type="eggNOG" id="ENOG502TFFR">
    <property type="taxonomic scope" value="Eukaryota"/>
</dbReference>
<proteinExistence type="predicted"/>
<dbReference type="Proteomes" id="UP000008281">
    <property type="component" value="Unassembled WGS sequence"/>
</dbReference>
<dbReference type="OMA" id="ITEQCEY"/>
<reference evidence="2" key="1">
    <citation type="submission" date="2007-07" db="EMBL/GenBank/DDBJ databases">
        <title>PCAP assembly of the Caenorhabditis remanei genome.</title>
        <authorList>
            <consortium name="The Caenorhabditis remanei Sequencing Consortium"/>
            <person name="Wilson R.K."/>
        </authorList>
    </citation>
    <scope>NUCLEOTIDE SEQUENCE [LARGE SCALE GENOMIC DNA]</scope>
    <source>
        <strain evidence="2">PB4641</strain>
    </source>
</reference>
<dbReference type="InParanoid" id="E3LYQ7"/>
<evidence type="ECO:0000256" key="1">
    <source>
        <dbReference type="SAM" id="Coils"/>
    </source>
</evidence>
<keyword evidence="1" id="KW-0175">Coiled coil</keyword>
<feature type="coiled-coil region" evidence="1">
    <location>
        <begin position="8"/>
        <end position="38"/>
    </location>
</feature>
<feature type="coiled-coil region" evidence="1">
    <location>
        <begin position="172"/>
        <end position="294"/>
    </location>
</feature>
<keyword evidence="3" id="KW-1185">Reference proteome</keyword>